<dbReference type="PROSITE" id="PS50112">
    <property type="entry name" value="PAS"/>
    <property type="match status" value="2"/>
</dbReference>
<evidence type="ECO:0000259" key="2">
    <source>
        <dbReference type="PROSITE" id="PS50112"/>
    </source>
</evidence>
<feature type="domain" description="PAC" evidence="3">
    <location>
        <begin position="190"/>
        <end position="241"/>
    </location>
</feature>
<reference evidence="6" key="1">
    <citation type="journal article" date="2019" name="Int. J. Syst. Evol. Microbiol.">
        <title>The Global Catalogue of Microorganisms (GCM) 10K type strain sequencing project: providing services to taxonomists for standard genome sequencing and annotation.</title>
        <authorList>
            <consortium name="The Broad Institute Genomics Platform"/>
            <consortium name="The Broad Institute Genome Sequencing Center for Infectious Disease"/>
            <person name="Wu L."/>
            <person name="Ma J."/>
        </authorList>
    </citation>
    <scope>NUCLEOTIDE SEQUENCE [LARGE SCALE GENOMIC DNA]</scope>
    <source>
        <strain evidence="6">KCTC 22154</strain>
    </source>
</reference>
<dbReference type="SMART" id="SM00267">
    <property type="entry name" value="GGDEF"/>
    <property type="match status" value="1"/>
</dbReference>
<name>A0A8H9I3F7_9GAMM</name>
<dbReference type="SUPFAM" id="SSF55073">
    <property type="entry name" value="Nucleotide cyclase"/>
    <property type="match status" value="1"/>
</dbReference>
<evidence type="ECO:0000259" key="4">
    <source>
        <dbReference type="PROSITE" id="PS50887"/>
    </source>
</evidence>
<dbReference type="Pfam" id="PF00990">
    <property type="entry name" value="GGDEF"/>
    <property type="match status" value="1"/>
</dbReference>
<dbReference type="CDD" id="cd01949">
    <property type="entry name" value="GGDEF"/>
    <property type="match status" value="1"/>
</dbReference>
<dbReference type="PANTHER" id="PTHR44757">
    <property type="entry name" value="DIGUANYLATE CYCLASE DGCP"/>
    <property type="match status" value="1"/>
</dbReference>
<evidence type="ECO:0000256" key="1">
    <source>
        <dbReference type="ARBA" id="ARBA00001946"/>
    </source>
</evidence>
<dbReference type="PANTHER" id="PTHR44757:SF2">
    <property type="entry name" value="BIOFILM ARCHITECTURE MAINTENANCE PROTEIN MBAA"/>
    <property type="match status" value="1"/>
</dbReference>
<dbReference type="Gene3D" id="3.30.70.270">
    <property type="match status" value="1"/>
</dbReference>
<comment type="cofactor">
    <cofactor evidence="1">
        <name>Mg(2+)</name>
        <dbReference type="ChEBI" id="CHEBI:18420"/>
    </cofactor>
</comment>
<evidence type="ECO:0008006" key="7">
    <source>
        <dbReference type="Google" id="ProtNLM"/>
    </source>
</evidence>
<dbReference type="FunFam" id="3.30.450.20:FF:000099">
    <property type="entry name" value="Sensory box sensor histidine kinase"/>
    <property type="match status" value="1"/>
</dbReference>
<dbReference type="InterPro" id="IPR000014">
    <property type="entry name" value="PAS"/>
</dbReference>
<feature type="domain" description="PAS" evidence="2">
    <location>
        <begin position="242"/>
        <end position="312"/>
    </location>
</feature>
<comment type="caution">
    <text evidence="5">The sequence shown here is derived from an EMBL/GenBank/DDBJ whole genome shotgun (WGS) entry which is preliminary data.</text>
</comment>
<dbReference type="CDD" id="cd00130">
    <property type="entry name" value="PAS"/>
    <property type="match status" value="2"/>
</dbReference>
<dbReference type="InterPro" id="IPR000160">
    <property type="entry name" value="GGDEF_dom"/>
</dbReference>
<evidence type="ECO:0000313" key="5">
    <source>
        <dbReference type="EMBL" id="GGW22059.1"/>
    </source>
</evidence>
<evidence type="ECO:0000313" key="6">
    <source>
        <dbReference type="Proteomes" id="UP000623776"/>
    </source>
</evidence>
<dbReference type="RefSeq" id="WP_189462982.1">
    <property type="nucleotide sequence ID" value="NZ_BMXN01000004.1"/>
</dbReference>
<dbReference type="InterPro" id="IPR001610">
    <property type="entry name" value="PAC"/>
</dbReference>
<dbReference type="InterPro" id="IPR043128">
    <property type="entry name" value="Rev_trsase/Diguanyl_cyclase"/>
</dbReference>
<organism evidence="5 6">
    <name type="scientific">Vreelandella hamiltonii</name>
    <dbReference type="NCBI Taxonomy" id="502829"/>
    <lineage>
        <taxon>Bacteria</taxon>
        <taxon>Pseudomonadati</taxon>
        <taxon>Pseudomonadota</taxon>
        <taxon>Gammaproteobacteria</taxon>
        <taxon>Oceanospirillales</taxon>
        <taxon>Halomonadaceae</taxon>
        <taxon>Vreelandella</taxon>
    </lineage>
</organism>
<dbReference type="InterPro" id="IPR000700">
    <property type="entry name" value="PAS-assoc_C"/>
</dbReference>
<dbReference type="SUPFAM" id="SSF55785">
    <property type="entry name" value="PYP-like sensor domain (PAS domain)"/>
    <property type="match status" value="2"/>
</dbReference>
<dbReference type="GO" id="GO:0003824">
    <property type="term" value="F:catalytic activity"/>
    <property type="evidence" value="ECO:0007669"/>
    <property type="project" value="UniProtKB-ARBA"/>
</dbReference>
<dbReference type="NCBIfam" id="TIGR00229">
    <property type="entry name" value="sensory_box"/>
    <property type="match status" value="2"/>
</dbReference>
<dbReference type="PROSITE" id="PS50113">
    <property type="entry name" value="PAC"/>
    <property type="match status" value="2"/>
</dbReference>
<dbReference type="PROSITE" id="PS50887">
    <property type="entry name" value="GGDEF"/>
    <property type="match status" value="1"/>
</dbReference>
<dbReference type="InterPro" id="IPR013655">
    <property type="entry name" value="PAS_fold_3"/>
</dbReference>
<dbReference type="FunFam" id="3.30.70.270:FF:000001">
    <property type="entry name" value="Diguanylate cyclase domain protein"/>
    <property type="match status" value="1"/>
</dbReference>
<proteinExistence type="predicted"/>
<feature type="domain" description="PAC" evidence="3">
    <location>
        <begin position="316"/>
        <end position="368"/>
    </location>
</feature>
<dbReference type="InterPro" id="IPR029787">
    <property type="entry name" value="Nucleotide_cyclase"/>
</dbReference>
<feature type="domain" description="PAS" evidence="2">
    <location>
        <begin position="131"/>
        <end position="184"/>
    </location>
</feature>
<dbReference type="AlphaFoldDB" id="A0A8H9I3F7"/>
<evidence type="ECO:0000259" key="3">
    <source>
        <dbReference type="PROSITE" id="PS50113"/>
    </source>
</evidence>
<dbReference type="SMART" id="SM00091">
    <property type="entry name" value="PAS"/>
    <property type="match status" value="2"/>
</dbReference>
<dbReference type="Proteomes" id="UP000623776">
    <property type="component" value="Unassembled WGS sequence"/>
</dbReference>
<gene>
    <name evidence="5" type="ORF">GCM10007157_10520</name>
</gene>
<dbReference type="InterPro" id="IPR035965">
    <property type="entry name" value="PAS-like_dom_sf"/>
</dbReference>
<dbReference type="Pfam" id="PF13188">
    <property type="entry name" value="PAS_8"/>
    <property type="match status" value="1"/>
</dbReference>
<feature type="domain" description="GGDEF" evidence="4">
    <location>
        <begin position="400"/>
        <end position="533"/>
    </location>
</feature>
<dbReference type="SMART" id="SM00086">
    <property type="entry name" value="PAC"/>
    <property type="match status" value="2"/>
</dbReference>
<protein>
    <recommendedName>
        <fullName evidence="7">Diguanylate cyclase</fullName>
    </recommendedName>
</protein>
<dbReference type="EMBL" id="BMXN01000004">
    <property type="protein sequence ID" value="GGW22059.1"/>
    <property type="molecule type" value="Genomic_DNA"/>
</dbReference>
<sequence length="539" mass="60081">MHLYHALFEQSATPLFVMMCDGQACVQGNAAFRRVAGWQAMGSEAALGRCFPLDGASVLDTIRRCDEQQQPCALNVRWGESGRAWQLQLSPVRDGSQRAVYGELSQLMLPFGESLDDLLSQLPGFVYQLHLSLEGAWRYTYVGQRVTELFGATVEEVLADAQTLLANIHPSDRDTVIEGSLQSARSLTPWRSEFRMFRRDGEMLWVEAHDRPRRQPDGSLLWTGYANDITQRKALEAALRSSEQRFRQLVEQANDIIYTLNAEGTLTYVSPNWPRILGHEVEEVLGQNMSFVLHPEDLEACQRYIEKVYRTGAPQGLIEYRVQHANGEWRWHFTNGAPLLDEQGQVMSFLGISHDVTPRREMEQKVLHLAQHDTLTDLPNRSLFFSHLSSAIAQSKRCDTPLALLFIDLDDFKPINDRFGHGVGDQLLQAVAQRLRQRLRGGDHVGRIGGDEFVAMLSGPVGAEEALRVADQLCQALAVPFTLSVGEVHVSASIGVALLPLHAAEESTLIHCADQAMYQAKAQGRNQAVLYAPVSPGAS</sequence>
<accession>A0A8H9I3F7</accession>
<dbReference type="Pfam" id="PF08447">
    <property type="entry name" value="PAS_3"/>
    <property type="match status" value="1"/>
</dbReference>
<keyword evidence="6" id="KW-1185">Reference proteome</keyword>
<dbReference type="Pfam" id="PF08448">
    <property type="entry name" value="PAS_4"/>
    <property type="match status" value="1"/>
</dbReference>
<dbReference type="InterPro" id="IPR013656">
    <property type="entry name" value="PAS_4"/>
</dbReference>
<dbReference type="Gene3D" id="3.30.450.20">
    <property type="entry name" value="PAS domain"/>
    <property type="match status" value="2"/>
</dbReference>
<dbReference type="InterPro" id="IPR052155">
    <property type="entry name" value="Biofilm_reg_signaling"/>
</dbReference>
<dbReference type="NCBIfam" id="TIGR00254">
    <property type="entry name" value="GGDEF"/>
    <property type="match status" value="1"/>
</dbReference>